<reference evidence="2 3" key="1">
    <citation type="submission" date="2006-04" db="EMBL/GenBank/DDBJ databases">
        <authorList>
            <person name="Nierman W.C."/>
        </authorList>
    </citation>
    <scope>NUCLEOTIDE SEQUENCE [LARGE SCALE GENOMIC DNA]</scope>
    <source>
        <strain evidence="2 3">DW4/3-1</strain>
    </source>
</reference>
<feature type="compositionally biased region" description="Basic and acidic residues" evidence="1">
    <location>
        <begin position="390"/>
        <end position="399"/>
    </location>
</feature>
<dbReference type="AlphaFoldDB" id="Q09CP8"/>
<protein>
    <submittedName>
        <fullName evidence="2">Uncharacterized protein</fullName>
    </submittedName>
</protein>
<evidence type="ECO:0000313" key="3">
    <source>
        <dbReference type="Proteomes" id="UP000032702"/>
    </source>
</evidence>
<organism evidence="2 3">
    <name type="scientific">Stigmatella aurantiaca (strain DW4/3-1)</name>
    <dbReference type="NCBI Taxonomy" id="378806"/>
    <lineage>
        <taxon>Bacteria</taxon>
        <taxon>Pseudomonadati</taxon>
        <taxon>Myxococcota</taxon>
        <taxon>Myxococcia</taxon>
        <taxon>Myxococcales</taxon>
        <taxon>Cystobacterineae</taxon>
        <taxon>Archangiaceae</taxon>
        <taxon>Stigmatella</taxon>
    </lineage>
</organism>
<feature type="region of interest" description="Disordered" evidence="1">
    <location>
        <begin position="390"/>
        <end position="467"/>
    </location>
</feature>
<name>Q09CP8_STIAD</name>
<proteinExistence type="predicted"/>
<dbReference type="EMBL" id="AAMD01000005">
    <property type="protein sequence ID" value="EAU69544.1"/>
    <property type="molecule type" value="Genomic_DNA"/>
</dbReference>
<dbReference type="Proteomes" id="UP000032702">
    <property type="component" value="Unassembled WGS sequence"/>
</dbReference>
<feature type="compositionally biased region" description="Polar residues" evidence="1">
    <location>
        <begin position="273"/>
        <end position="285"/>
    </location>
</feature>
<sequence>MPIVVPSRPTNGAVEPTVASTPRPRLRLCTSRCAWRSRARATDSTATSLLLGLILYAVRPELMTRPRWPTSLPRLVLAAAVRSPLARMAPIFAAKVLESERVLRKTKIRSAMTTRDAIDMNARVKMMKRAKRPVCAQISASVNCMVVGALLLERGGKDNDDKGQRRSEVLARHRELDVEGVVDLDGAALEGHRLVALGIQRVQNRLLHVGQRLDDAALLDLALGGDDALDDHQTLHAGFQRLTRVLGLRTRQLLGPRHARPEGQHVRSGPAHLSTQDTAQHASNDTAHHTAGHAPLDAPFHGLLGRLLGRGRLFHGLLLGRLLLGNLLGLNDDVGLLDGLLGGRLRLGRRGGRGRRRGRRRRGHGGLEGDFHLLLLERGRPCGEIDRHSEEDHVQHHGDYSSGAEPASGAGSAVKDRVEHSRSLLSYRRDPRRAPAASPDQRRATIQKCSPGSSKGRPGVDGRCRANPHGLEEATIC</sequence>
<gene>
    <name evidence="2" type="ORF">STIAU_2081</name>
</gene>
<comment type="caution">
    <text evidence="2">The sequence shown here is derived from an EMBL/GenBank/DDBJ whole genome shotgun (WGS) entry which is preliminary data.</text>
</comment>
<evidence type="ECO:0000313" key="2">
    <source>
        <dbReference type="EMBL" id="EAU69544.1"/>
    </source>
</evidence>
<feature type="compositionally biased region" description="Basic and acidic residues" evidence="1">
    <location>
        <begin position="414"/>
        <end position="433"/>
    </location>
</feature>
<evidence type="ECO:0000256" key="1">
    <source>
        <dbReference type="SAM" id="MobiDB-lite"/>
    </source>
</evidence>
<feature type="compositionally biased region" description="Low complexity" evidence="1">
    <location>
        <begin position="401"/>
        <end position="413"/>
    </location>
</feature>
<feature type="region of interest" description="Disordered" evidence="1">
    <location>
        <begin position="256"/>
        <end position="293"/>
    </location>
</feature>
<accession>Q09CP8</accession>